<protein>
    <submittedName>
        <fullName evidence="1 2">Uncharacterized protein</fullName>
    </submittedName>
</protein>
<dbReference type="RefSeq" id="XP_009022703.1">
    <property type="nucleotide sequence ID" value="XM_009024455.1"/>
</dbReference>
<keyword evidence="3" id="KW-1185">Reference proteome</keyword>
<dbReference type="CTD" id="20199465"/>
<dbReference type="Proteomes" id="UP000015101">
    <property type="component" value="Unassembled WGS sequence"/>
</dbReference>
<sequence length="137" mass="15703">MTGADCDLGVNQMEIELIVNFNKYFTGFLVEVPTNRISESTRETLMGNIRSSNKNKLFYVRPFRELSARRCGVDKIQRVFTSNAGQQAYCSVPWCDDVMINLFIHKLFVTFCCCDILLEIYNLKMCLTISAHQGNPK</sequence>
<evidence type="ECO:0000313" key="1">
    <source>
        <dbReference type="EMBL" id="ESN98721.1"/>
    </source>
</evidence>
<accession>T1ESB5</accession>
<reference evidence="3" key="1">
    <citation type="submission" date="2012-12" db="EMBL/GenBank/DDBJ databases">
        <authorList>
            <person name="Hellsten U."/>
            <person name="Grimwood J."/>
            <person name="Chapman J.A."/>
            <person name="Shapiro H."/>
            <person name="Aerts A."/>
            <person name="Otillar R.P."/>
            <person name="Terry A.Y."/>
            <person name="Boore J.L."/>
            <person name="Simakov O."/>
            <person name="Marletaz F."/>
            <person name="Cho S.-J."/>
            <person name="Edsinger-Gonzales E."/>
            <person name="Havlak P."/>
            <person name="Kuo D.-H."/>
            <person name="Larsson T."/>
            <person name="Lv J."/>
            <person name="Arendt D."/>
            <person name="Savage R."/>
            <person name="Osoegawa K."/>
            <person name="de Jong P."/>
            <person name="Lindberg D.R."/>
            <person name="Seaver E.C."/>
            <person name="Weisblat D.A."/>
            <person name="Putnam N.H."/>
            <person name="Grigoriev I.V."/>
            <person name="Rokhsar D.S."/>
        </authorList>
    </citation>
    <scope>NUCLEOTIDE SEQUENCE</scope>
</reference>
<organism evidence="2 3">
    <name type="scientific">Helobdella robusta</name>
    <name type="common">Californian leech</name>
    <dbReference type="NCBI Taxonomy" id="6412"/>
    <lineage>
        <taxon>Eukaryota</taxon>
        <taxon>Metazoa</taxon>
        <taxon>Spiralia</taxon>
        <taxon>Lophotrochozoa</taxon>
        <taxon>Annelida</taxon>
        <taxon>Clitellata</taxon>
        <taxon>Hirudinea</taxon>
        <taxon>Rhynchobdellida</taxon>
        <taxon>Glossiphoniidae</taxon>
        <taxon>Helobdella</taxon>
    </lineage>
</organism>
<proteinExistence type="predicted"/>
<dbReference type="HOGENOM" id="CLU_1867318_0_0_1"/>
<dbReference type="EnsemblMetazoa" id="HelroT162171">
    <property type="protein sequence ID" value="HelroP162171"/>
    <property type="gene ID" value="HelroG162171"/>
</dbReference>
<dbReference type="InParanoid" id="T1ESB5"/>
<dbReference type="EMBL" id="KB097143">
    <property type="protein sequence ID" value="ESN98721.1"/>
    <property type="molecule type" value="Genomic_DNA"/>
</dbReference>
<dbReference type="EMBL" id="AMQM01001047">
    <property type="status" value="NOT_ANNOTATED_CDS"/>
    <property type="molecule type" value="Genomic_DNA"/>
</dbReference>
<dbReference type="KEGG" id="hro:HELRODRAFT_162171"/>
<dbReference type="GeneID" id="20199465"/>
<reference evidence="2" key="3">
    <citation type="submission" date="2015-06" db="UniProtKB">
        <authorList>
            <consortium name="EnsemblMetazoa"/>
        </authorList>
    </citation>
    <scope>IDENTIFICATION</scope>
</reference>
<evidence type="ECO:0000313" key="3">
    <source>
        <dbReference type="Proteomes" id="UP000015101"/>
    </source>
</evidence>
<gene>
    <name evidence="2" type="primary">20199465</name>
    <name evidence="1" type="ORF">HELRODRAFT_162171</name>
</gene>
<dbReference type="AlphaFoldDB" id="T1ESB5"/>
<name>T1ESB5_HELRO</name>
<evidence type="ECO:0000313" key="2">
    <source>
        <dbReference type="EnsemblMetazoa" id="HelroP162171"/>
    </source>
</evidence>
<reference evidence="1 3" key="2">
    <citation type="journal article" date="2013" name="Nature">
        <title>Insights into bilaterian evolution from three spiralian genomes.</title>
        <authorList>
            <person name="Simakov O."/>
            <person name="Marletaz F."/>
            <person name="Cho S.J."/>
            <person name="Edsinger-Gonzales E."/>
            <person name="Havlak P."/>
            <person name="Hellsten U."/>
            <person name="Kuo D.H."/>
            <person name="Larsson T."/>
            <person name="Lv J."/>
            <person name="Arendt D."/>
            <person name="Savage R."/>
            <person name="Osoegawa K."/>
            <person name="de Jong P."/>
            <person name="Grimwood J."/>
            <person name="Chapman J.A."/>
            <person name="Shapiro H."/>
            <person name="Aerts A."/>
            <person name="Otillar R.P."/>
            <person name="Terry A.Y."/>
            <person name="Boore J.L."/>
            <person name="Grigoriev I.V."/>
            <person name="Lindberg D.R."/>
            <person name="Seaver E.C."/>
            <person name="Weisblat D.A."/>
            <person name="Putnam N.H."/>
            <person name="Rokhsar D.S."/>
        </authorList>
    </citation>
    <scope>NUCLEOTIDE SEQUENCE</scope>
</reference>